<dbReference type="InterPro" id="IPR003411">
    <property type="entry name" value="TGBp3"/>
</dbReference>
<evidence type="ECO:0000256" key="8">
    <source>
        <dbReference type="ARBA" id="ARBA00023031"/>
    </source>
</evidence>
<evidence type="ECO:0000256" key="2">
    <source>
        <dbReference type="ARBA" id="ARBA00010355"/>
    </source>
</evidence>
<dbReference type="EMBL" id="LC155795">
    <property type="protein sequence ID" value="BAX03476.1"/>
    <property type="molecule type" value="Genomic_RNA"/>
</dbReference>
<comment type="subcellular location">
    <subcellularLocation>
        <location evidence="1">Host endoplasmic reticulum membrane</location>
    </subcellularLocation>
</comment>
<name>A0A1V1FV53_P1AMV</name>
<gene>
    <name evidence="15" type="primary">TGBp3</name>
</gene>
<evidence type="ECO:0000256" key="14">
    <source>
        <dbReference type="SAM" id="Phobius"/>
    </source>
</evidence>
<evidence type="ECO:0000256" key="13">
    <source>
        <dbReference type="SAM" id="MobiDB-lite"/>
    </source>
</evidence>
<keyword evidence="9 14" id="KW-0472">Membrane</keyword>
<evidence type="ECO:0000256" key="11">
    <source>
        <dbReference type="ARBA" id="ARBA00025270"/>
    </source>
</evidence>
<evidence type="ECO:0000256" key="4">
    <source>
        <dbReference type="ARBA" id="ARBA00022448"/>
    </source>
</evidence>
<sequence length="121" mass="12817">MHSHTGVGTSTEPNLSTTSAHPATSPKTPCLSPSYSSSLSQGSFYYYLAATVLLLTALAAASLTPRPSCVIIITGHSTVIQGNCQLHPHLILAAHPKGLSLEQFSKFQNILNHGSQHSSHR</sequence>
<keyword evidence="6" id="KW-1043">Host membrane</keyword>
<evidence type="ECO:0000256" key="5">
    <source>
        <dbReference type="ARBA" id="ARBA00022692"/>
    </source>
</evidence>
<comment type="function">
    <text evidence="11">Plays a role in viral cell-to-cell propagation, by facilitating genome transport to neighboring plant cells through plasmosdesmata. May induce the formation of granular vesicles derived from the Endoplasmic reticulum, which align on actin filaments.</text>
</comment>
<keyword evidence="4" id="KW-0813">Transport</keyword>
<keyword evidence="8" id="KW-0916">Viral movement protein</keyword>
<organismHost>
    <name type="scientific">Plantago asiatica</name>
    <dbReference type="NCBI Taxonomy" id="197796"/>
</organismHost>
<evidence type="ECO:0000256" key="7">
    <source>
        <dbReference type="ARBA" id="ARBA00022989"/>
    </source>
</evidence>
<evidence type="ECO:0000256" key="12">
    <source>
        <dbReference type="ARBA" id="ARBA00033148"/>
    </source>
</evidence>
<feature type="region of interest" description="Disordered" evidence="13">
    <location>
        <begin position="1"/>
        <end position="37"/>
    </location>
</feature>
<keyword evidence="10" id="KW-1038">Host endoplasmic reticulum</keyword>
<evidence type="ECO:0000256" key="1">
    <source>
        <dbReference type="ARBA" id="ARBA00004625"/>
    </source>
</evidence>
<feature type="compositionally biased region" description="Polar residues" evidence="13">
    <location>
        <begin position="1"/>
        <end position="27"/>
    </location>
</feature>
<evidence type="ECO:0000256" key="6">
    <source>
        <dbReference type="ARBA" id="ARBA00022870"/>
    </source>
</evidence>
<reference evidence="15" key="1">
    <citation type="journal article" date="2017" name="Arch. Virol.">
        <title>Complete genome sequences of two highly divergent Japanese isolates of Plantago asiatica mosaic virus.</title>
        <authorList>
            <person name="Komatsu K."/>
            <person name="Yamashita K."/>
            <person name="Sugawara K."/>
            <person name="Verbeek M."/>
            <person name="Fujita N."/>
            <person name="Hanada K."/>
            <person name="Uehara-Ichiki T."/>
            <person name="Fuji S."/>
        </authorList>
    </citation>
    <scope>NUCLEOTIDE SEQUENCE</scope>
    <source>
        <strain evidence="15">NJ</strain>
    </source>
</reference>
<feature type="transmembrane region" description="Helical" evidence="14">
    <location>
        <begin position="44"/>
        <end position="63"/>
    </location>
</feature>
<accession>A0A1V1FV53</accession>
<comment type="similarity">
    <text evidence="2">Belongs to the Tymovirales TGBp3 protein family.</text>
</comment>
<evidence type="ECO:0000256" key="10">
    <source>
        <dbReference type="ARBA" id="ARBA00023184"/>
    </source>
</evidence>
<evidence type="ECO:0000256" key="9">
    <source>
        <dbReference type="ARBA" id="ARBA00023136"/>
    </source>
</evidence>
<dbReference type="GO" id="GO:0044167">
    <property type="term" value="C:host cell endoplasmic reticulum membrane"/>
    <property type="evidence" value="ECO:0007669"/>
    <property type="project" value="UniProtKB-SubCell"/>
</dbReference>
<evidence type="ECO:0000313" key="15">
    <source>
        <dbReference type="EMBL" id="BAX03476.1"/>
    </source>
</evidence>
<evidence type="ECO:0000256" key="3">
    <source>
        <dbReference type="ARBA" id="ARBA00013812"/>
    </source>
</evidence>
<keyword evidence="7 14" id="KW-1133">Transmembrane helix</keyword>
<proteinExistence type="inferred from homology"/>
<protein>
    <recommendedName>
        <fullName evidence="3">Movement protein TGBp3</fullName>
    </recommendedName>
    <alternativeName>
        <fullName evidence="12">Triple gene block 3 protein</fullName>
    </alternativeName>
</protein>
<organism evidence="15">
    <name type="scientific">Plantago asiatica mosaic potexvirus</name>
    <name type="common">P1AMV</name>
    <dbReference type="NCBI Taxonomy" id="28354"/>
    <lineage>
        <taxon>Viruses</taxon>
        <taxon>Riboviria</taxon>
        <taxon>Orthornavirae</taxon>
        <taxon>Kitrinoviricota</taxon>
        <taxon>Alsuviricetes</taxon>
        <taxon>Tymovirales</taxon>
        <taxon>Alphaflexiviridae</taxon>
        <taxon>Potexvirus</taxon>
        <taxon>Potexvirus marmorplantagonis</taxon>
    </lineage>
</organism>
<keyword evidence="5 14" id="KW-0812">Transmembrane</keyword>
<dbReference type="GO" id="GO:0046740">
    <property type="term" value="P:transport of virus in host, cell to cell"/>
    <property type="evidence" value="ECO:0007669"/>
    <property type="project" value="UniProtKB-KW"/>
</dbReference>
<dbReference type="Pfam" id="PF02495">
    <property type="entry name" value="TGBp3"/>
    <property type="match status" value="1"/>
</dbReference>